<accession>A0AAV9ZKY2</accession>
<dbReference type="Pfam" id="PF00651">
    <property type="entry name" value="BTB"/>
    <property type="match status" value="1"/>
</dbReference>
<dbReference type="Gene3D" id="3.30.710.10">
    <property type="entry name" value="Potassium Channel Kv1.1, Chain A"/>
    <property type="match status" value="1"/>
</dbReference>
<keyword evidence="3" id="KW-1185">Reference proteome</keyword>
<dbReference type="CDD" id="cd18186">
    <property type="entry name" value="BTB_POZ_ZBTB_KLHL-like"/>
    <property type="match status" value="1"/>
</dbReference>
<protein>
    <recommendedName>
        <fullName evidence="1">BTB domain-containing protein</fullName>
    </recommendedName>
</protein>
<dbReference type="SUPFAM" id="SSF54695">
    <property type="entry name" value="POZ domain"/>
    <property type="match status" value="1"/>
</dbReference>
<name>A0AAV9ZKY2_9AGAR</name>
<dbReference type="InterPro" id="IPR011333">
    <property type="entry name" value="SKP1/BTB/POZ_sf"/>
</dbReference>
<gene>
    <name evidence="2" type="ORF">R3P38DRAFT_2806169</name>
</gene>
<organism evidence="2 3">
    <name type="scientific">Favolaschia claudopus</name>
    <dbReference type="NCBI Taxonomy" id="2862362"/>
    <lineage>
        <taxon>Eukaryota</taxon>
        <taxon>Fungi</taxon>
        <taxon>Dikarya</taxon>
        <taxon>Basidiomycota</taxon>
        <taxon>Agaricomycotina</taxon>
        <taxon>Agaricomycetes</taxon>
        <taxon>Agaricomycetidae</taxon>
        <taxon>Agaricales</taxon>
        <taxon>Marasmiineae</taxon>
        <taxon>Mycenaceae</taxon>
        <taxon>Favolaschia</taxon>
    </lineage>
</organism>
<reference evidence="2 3" key="1">
    <citation type="journal article" date="2024" name="J Genomics">
        <title>Draft genome sequencing and assembly of Favolaschia claudopus CIRM-BRFM 2984 isolated from oak limbs.</title>
        <authorList>
            <person name="Navarro D."/>
            <person name="Drula E."/>
            <person name="Chaduli D."/>
            <person name="Cazenave R."/>
            <person name="Ahrendt S."/>
            <person name="Wang J."/>
            <person name="Lipzen A."/>
            <person name="Daum C."/>
            <person name="Barry K."/>
            <person name="Grigoriev I.V."/>
            <person name="Favel A."/>
            <person name="Rosso M.N."/>
            <person name="Martin F."/>
        </authorList>
    </citation>
    <scope>NUCLEOTIDE SEQUENCE [LARGE SCALE GENOMIC DNA]</scope>
    <source>
        <strain evidence="2 3">CIRM-BRFM 2984</strain>
    </source>
</reference>
<evidence type="ECO:0000313" key="2">
    <source>
        <dbReference type="EMBL" id="KAK6984820.1"/>
    </source>
</evidence>
<dbReference type="InterPro" id="IPR000210">
    <property type="entry name" value="BTB/POZ_dom"/>
</dbReference>
<evidence type="ECO:0000313" key="3">
    <source>
        <dbReference type="Proteomes" id="UP001362999"/>
    </source>
</evidence>
<evidence type="ECO:0000259" key="1">
    <source>
        <dbReference type="PROSITE" id="PS50097"/>
    </source>
</evidence>
<sequence>MSSSQSITSFMPSPPFNDPSADTILRTSDGVAFRVYRAVLVCASPFFRQLFSLPHADTEAETPVLPIDEASHLFDRFLKMWYPGAHTLVAFDGLEELDSLIELILGKYDMHFLTPLLQKHLHNYIETHCVGVFAIACYRGWRDVAQAAAEQALKTDLFAVLGDTTSKPQLKHLSAGHFQALLKYHHACGVAAASAGRMLPFSSAEYCWLKCGTCAAYTQVYEPIATGFPHRVHPRAWIFEYLEETSAVLTLKPRATFYALNSLVSAHIKAAACNGGPCRAQGPRDIAVFITDKYLPAVNAAIESVELDI</sequence>
<proteinExistence type="predicted"/>
<comment type="caution">
    <text evidence="2">The sequence shown here is derived from an EMBL/GenBank/DDBJ whole genome shotgun (WGS) entry which is preliminary data.</text>
</comment>
<feature type="domain" description="BTB" evidence="1">
    <location>
        <begin position="21"/>
        <end position="90"/>
    </location>
</feature>
<dbReference type="PROSITE" id="PS50097">
    <property type="entry name" value="BTB"/>
    <property type="match status" value="1"/>
</dbReference>
<dbReference type="AlphaFoldDB" id="A0AAV9ZKY2"/>
<dbReference type="EMBL" id="JAWWNJ010000134">
    <property type="protein sequence ID" value="KAK6984820.1"/>
    <property type="molecule type" value="Genomic_DNA"/>
</dbReference>
<dbReference type="Proteomes" id="UP001362999">
    <property type="component" value="Unassembled WGS sequence"/>
</dbReference>